<evidence type="ECO:0000256" key="8">
    <source>
        <dbReference type="RuleBase" id="RU000477"/>
    </source>
</evidence>
<dbReference type="CDD" id="cd00333">
    <property type="entry name" value="MIP"/>
    <property type="match status" value="1"/>
</dbReference>
<evidence type="ECO:0000256" key="2">
    <source>
        <dbReference type="ARBA" id="ARBA00022448"/>
    </source>
</evidence>
<dbReference type="Pfam" id="PF00230">
    <property type="entry name" value="MIP"/>
    <property type="match status" value="1"/>
</dbReference>
<dbReference type="Gene3D" id="1.20.1080.10">
    <property type="entry name" value="Glycerol uptake facilitator protein"/>
    <property type="match status" value="1"/>
</dbReference>
<keyword evidence="4" id="KW-0677">Repeat</keyword>
<evidence type="ECO:0000256" key="9">
    <source>
        <dbReference type="SAM" id="Phobius"/>
    </source>
</evidence>
<accession>A0A445HFX4</accession>
<keyword evidence="3 8" id="KW-0812">Transmembrane</keyword>
<keyword evidence="2 8" id="KW-0813">Transport</keyword>
<dbReference type="FunFam" id="1.20.1080.10:FF:000002">
    <property type="entry name" value="Probable aquaporin TIP1-1"/>
    <property type="match status" value="1"/>
</dbReference>
<feature type="transmembrane region" description="Helical" evidence="9">
    <location>
        <begin position="54"/>
        <end position="76"/>
    </location>
</feature>
<dbReference type="PRINTS" id="PR00783">
    <property type="entry name" value="MINTRINSICP"/>
</dbReference>
<feature type="transmembrane region" description="Helical" evidence="9">
    <location>
        <begin position="170"/>
        <end position="188"/>
    </location>
</feature>
<evidence type="ECO:0000256" key="6">
    <source>
        <dbReference type="ARBA" id="ARBA00023136"/>
    </source>
</evidence>
<dbReference type="Gramene" id="XM_028341660.1">
    <property type="protein sequence ID" value="XP_028197461.1"/>
    <property type="gene ID" value="LOC114382331"/>
</dbReference>
<dbReference type="InterPro" id="IPR000425">
    <property type="entry name" value="MIP"/>
</dbReference>
<dbReference type="SUPFAM" id="SSF81338">
    <property type="entry name" value="Aquaporin-like"/>
    <property type="match status" value="1"/>
</dbReference>
<dbReference type="EMBL" id="QZWG01000013">
    <property type="protein sequence ID" value="RZB72583.1"/>
    <property type="molecule type" value="Genomic_DNA"/>
</dbReference>
<dbReference type="NCBIfam" id="TIGR00861">
    <property type="entry name" value="MIP"/>
    <property type="match status" value="1"/>
</dbReference>
<dbReference type="Proteomes" id="UP000289340">
    <property type="component" value="Chromosome 13"/>
</dbReference>
<evidence type="ECO:0000256" key="7">
    <source>
        <dbReference type="ARBA" id="ARBA00038477"/>
    </source>
</evidence>
<dbReference type="InterPro" id="IPR034294">
    <property type="entry name" value="Aquaporin_transptr"/>
</dbReference>
<feature type="transmembrane region" description="Helical" evidence="9">
    <location>
        <begin position="141"/>
        <end position="158"/>
    </location>
</feature>
<comment type="caution">
    <text evidence="10">The sequence shown here is derived from an EMBL/GenBank/DDBJ whole genome shotgun (WGS) entry which is preliminary data.</text>
</comment>
<keyword evidence="5 9" id="KW-1133">Transmembrane helix</keyword>
<protein>
    <submittedName>
        <fullName evidence="10">Aquaporin TIP1-1</fullName>
    </submittedName>
</protein>
<keyword evidence="6 9" id="KW-0472">Membrane</keyword>
<dbReference type="AlphaFoldDB" id="A0A445HFX4"/>
<feature type="transmembrane region" description="Helical" evidence="9">
    <location>
        <begin position="97"/>
        <end position="121"/>
    </location>
</feature>
<evidence type="ECO:0000256" key="4">
    <source>
        <dbReference type="ARBA" id="ARBA00022737"/>
    </source>
</evidence>
<dbReference type="PANTHER" id="PTHR45665:SF54">
    <property type="entry name" value="AQUAPORIN TIP1-1"/>
    <property type="match status" value="1"/>
</dbReference>
<evidence type="ECO:0000313" key="11">
    <source>
        <dbReference type="Proteomes" id="UP000289340"/>
    </source>
</evidence>
<dbReference type="PANTHER" id="PTHR45665">
    <property type="entry name" value="AQUAPORIN-8"/>
    <property type="match status" value="1"/>
</dbReference>
<dbReference type="InterPro" id="IPR022357">
    <property type="entry name" value="MIP_CS"/>
</dbReference>
<dbReference type="PROSITE" id="PS00221">
    <property type="entry name" value="MIP"/>
    <property type="match status" value="1"/>
</dbReference>
<evidence type="ECO:0000256" key="3">
    <source>
        <dbReference type="ARBA" id="ARBA00022692"/>
    </source>
</evidence>
<evidence type="ECO:0000256" key="1">
    <source>
        <dbReference type="ARBA" id="ARBA00004141"/>
    </source>
</evidence>
<dbReference type="GO" id="GO:0009705">
    <property type="term" value="C:plant-type vacuole membrane"/>
    <property type="evidence" value="ECO:0007669"/>
    <property type="project" value="TreeGrafter"/>
</dbReference>
<comment type="subcellular location">
    <subcellularLocation>
        <location evidence="1">Membrane</location>
        <topology evidence="1">Multi-pass membrane protein</topology>
    </subcellularLocation>
</comment>
<dbReference type="InterPro" id="IPR023271">
    <property type="entry name" value="Aquaporin-like"/>
</dbReference>
<comment type="similarity">
    <text evidence="7">Belongs to the MIP/aquaporin (TC 1.A.8) family. TIP (TC 1.A.8.10) subfamily.</text>
</comment>
<dbReference type="GO" id="GO:0015250">
    <property type="term" value="F:water channel activity"/>
    <property type="evidence" value="ECO:0007669"/>
    <property type="project" value="TreeGrafter"/>
</dbReference>
<evidence type="ECO:0000256" key="5">
    <source>
        <dbReference type="ARBA" id="ARBA00022989"/>
    </source>
</evidence>
<organism evidence="10 11">
    <name type="scientific">Glycine soja</name>
    <name type="common">Wild soybean</name>
    <dbReference type="NCBI Taxonomy" id="3848"/>
    <lineage>
        <taxon>Eukaryota</taxon>
        <taxon>Viridiplantae</taxon>
        <taxon>Streptophyta</taxon>
        <taxon>Embryophyta</taxon>
        <taxon>Tracheophyta</taxon>
        <taxon>Spermatophyta</taxon>
        <taxon>Magnoliopsida</taxon>
        <taxon>eudicotyledons</taxon>
        <taxon>Gunneridae</taxon>
        <taxon>Pentapetalae</taxon>
        <taxon>rosids</taxon>
        <taxon>fabids</taxon>
        <taxon>Fabales</taxon>
        <taxon>Fabaceae</taxon>
        <taxon>Papilionoideae</taxon>
        <taxon>50 kb inversion clade</taxon>
        <taxon>NPAAA clade</taxon>
        <taxon>indigoferoid/millettioid clade</taxon>
        <taxon>Phaseoleae</taxon>
        <taxon>Glycine</taxon>
        <taxon>Glycine subgen. Soja</taxon>
    </lineage>
</organism>
<keyword evidence="11" id="KW-1185">Reference proteome</keyword>
<feature type="transmembrane region" description="Helical" evidence="9">
    <location>
        <begin position="20"/>
        <end position="42"/>
    </location>
</feature>
<proteinExistence type="inferred from homology"/>
<feature type="transmembrane region" description="Helical" evidence="9">
    <location>
        <begin position="216"/>
        <end position="238"/>
    </location>
</feature>
<sequence>MAYRSAIVRRAQEASHRDTWRAALSEFISTLIFVFAGSGSSVAVDKLTVDKPSALVVAAVAHAFALFVAVSVSTNISGGHVNPAVTFGAFVGGNLTLLRCVLFWIAQILGSVIACLLLKFITGGQDVPVFKLSSGVGVGNAVVLEMVMTFGLVYTVYATTVDPRSRRGSLGVMAPIVIGFIVGANVLVGGPFDGASMNPAASFGPAVVGWSWKNHWVYWVGPLVGGGLAGFMYELIFVSHSRQRFRRSYY</sequence>
<gene>
    <name evidence="10" type="ORF">D0Y65_036711</name>
</gene>
<name>A0A445HFX4_GLYSO</name>
<reference evidence="10 11" key="1">
    <citation type="submission" date="2018-09" db="EMBL/GenBank/DDBJ databases">
        <title>A high-quality reference genome of wild soybean provides a powerful tool to mine soybean genomes.</title>
        <authorList>
            <person name="Xie M."/>
            <person name="Chung C.Y.L."/>
            <person name="Li M.-W."/>
            <person name="Wong F.-L."/>
            <person name="Chan T.-F."/>
            <person name="Lam H.-M."/>
        </authorList>
    </citation>
    <scope>NUCLEOTIDE SEQUENCE [LARGE SCALE GENOMIC DNA]</scope>
    <source>
        <strain evidence="11">cv. W05</strain>
        <tissue evidence="10">Hypocotyl of etiolated seedlings</tissue>
    </source>
</reference>
<evidence type="ECO:0000313" key="10">
    <source>
        <dbReference type="EMBL" id="RZB72583.1"/>
    </source>
</evidence>